<organism evidence="2 3">
    <name type="scientific">Peteryoungia ipomoeae</name>
    <dbReference type="NCBI Taxonomy" id="1210932"/>
    <lineage>
        <taxon>Bacteria</taxon>
        <taxon>Pseudomonadati</taxon>
        <taxon>Pseudomonadota</taxon>
        <taxon>Alphaproteobacteria</taxon>
        <taxon>Hyphomicrobiales</taxon>
        <taxon>Rhizobiaceae</taxon>
        <taxon>Peteryoungia</taxon>
    </lineage>
</organism>
<dbReference type="GO" id="GO:0005829">
    <property type="term" value="C:cytosol"/>
    <property type="evidence" value="ECO:0007669"/>
    <property type="project" value="TreeGrafter"/>
</dbReference>
<dbReference type="GO" id="GO:0004862">
    <property type="term" value="F:cAMP-dependent protein kinase inhibitor activity"/>
    <property type="evidence" value="ECO:0007669"/>
    <property type="project" value="TreeGrafter"/>
</dbReference>
<dbReference type="OrthoDB" id="9807547at2"/>
<dbReference type="RefSeq" id="WP_136598996.1">
    <property type="nucleotide sequence ID" value="NZ_STGV01000004.1"/>
</dbReference>
<evidence type="ECO:0000313" key="3">
    <source>
        <dbReference type="Proteomes" id="UP000308828"/>
    </source>
</evidence>
<dbReference type="GO" id="GO:0030552">
    <property type="term" value="F:cAMP binding"/>
    <property type="evidence" value="ECO:0007669"/>
    <property type="project" value="TreeGrafter"/>
</dbReference>
<dbReference type="InterPro" id="IPR050503">
    <property type="entry name" value="cAMP-dep_PK_reg_su-like"/>
</dbReference>
<dbReference type="PANTHER" id="PTHR11635:SF152">
    <property type="entry name" value="CAMP-DEPENDENT PROTEIN KINASE TYPE I REGULATORY SUBUNIT-RELATED"/>
    <property type="match status" value="1"/>
</dbReference>
<dbReference type="Pfam" id="PF00027">
    <property type="entry name" value="cNMP_binding"/>
    <property type="match status" value="1"/>
</dbReference>
<feature type="domain" description="Cyclic nucleotide-binding" evidence="1">
    <location>
        <begin position="15"/>
        <end position="135"/>
    </location>
</feature>
<keyword evidence="3" id="KW-1185">Reference proteome</keyword>
<dbReference type="PANTHER" id="PTHR11635">
    <property type="entry name" value="CAMP-DEPENDENT PROTEIN KINASE REGULATORY CHAIN"/>
    <property type="match status" value="1"/>
</dbReference>
<dbReference type="Proteomes" id="UP000308828">
    <property type="component" value="Unassembled WGS sequence"/>
</dbReference>
<proteinExistence type="predicted"/>
<evidence type="ECO:0000313" key="2">
    <source>
        <dbReference type="EMBL" id="THV22223.1"/>
    </source>
</evidence>
<dbReference type="InterPro" id="IPR018490">
    <property type="entry name" value="cNMP-bd_dom_sf"/>
</dbReference>
<dbReference type="CDD" id="cd00038">
    <property type="entry name" value="CAP_ED"/>
    <property type="match status" value="1"/>
</dbReference>
<dbReference type="EMBL" id="STGV01000004">
    <property type="protein sequence ID" value="THV22223.1"/>
    <property type="molecule type" value="Genomic_DNA"/>
</dbReference>
<dbReference type="GO" id="GO:0034236">
    <property type="term" value="F:protein kinase A catalytic subunit binding"/>
    <property type="evidence" value="ECO:0007669"/>
    <property type="project" value="TreeGrafter"/>
</dbReference>
<name>A0A4S8NX41_9HYPH</name>
<reference evidence="2 3" key="1">
    <citation type="submission" date="2019-04" db="EMBL/GenBank/DDBJ databases">
        <title>Genome sequence of strain shin9-1.</title>
        <authorList>
            <person name="Gao J."/>
            <person name="Sun J."/>
        </authorList>
    </citation>
    <scope>NUCLEOTIDE SEQUENCE [LARGE SCALE GENOMIC DNA]</scope>
    <source>
        <strain evidence="3">shin9-1</strain>
    </source>
</reference>
<evidence type="ECO:0000259" key="1">
    <source>
        <dbReference type="PROSITE" id="PS50042"/>
    </source>
</evidence>
<dbReference type="AlphaFoldDB" id="A0A4S8NX41"/>
<protein>
    <submittedName>
        <fullName evidence="2">Cyclic nucleotide-binding domain-containing protein</fullName>
    </submittedName>
</protein>
<gene>
    <name evidence="2" type="ORF">FAA97_13070</name>
</gene>
<accession>A0A4S8NX41</accession>
<dbReference type="InterPro" id="IPR000595">
    <property type="entry name" value="cNMP-bd_dom"/>
</dbReference>
<dbReference type="Gene3D" id="2.60.120.10">
    <property type="entry name" value="Jelly Rolls"/>
    <property type="match status" value="1"/>
</dbReference>
<dbReference type="SUPFAM" id="SSF51206">
    <property type="entry name" value="cAMP-binding domain-like"/>
    <property type="match status" value="1"/>
</dbReference>
<sequence>MALSDDIELLSAVPLFSNLDKDQVKLIAFGAEHRVIGPGEALFREKAPADCAYVVVRGRLDLYVMGRGNQPYKQASAGAGVMLSELALVTMVERKYTAIAATETDVLRLTRAIFHRLLEEYPPMARLIQARIKQSLEDLVKGAAALGHHFGE</sequence>
<comment type="caution">
    <text evidence="2">The sequence shown here is derived from an EMBL/GenBank/DDBJ whole genome shotgun (WGS) entry which is preliminary data.</text>
</comment>
<dbReference type="GO" id="GO:0005952">
    <property type="term" value="C:cAMP-dependent protein kinase complex"/>
    <property type="evidence" value="ECO:0007669"/>
    <property type="project" value="InterPro"/>
</dbReference>
<dbReference type="InterPro" id="IPR014710">
    <property type="entry name" value="RmlC-like_jellyroll"/>
</dbReference>
<dbReference type="PROSITE" id="PS50042">
    <property type="entry name" value="CNMP_BINDING_3"/>
    <property type="match status" value="1"/>
</dbReference>
<dbReference type="SMART" id="SM00100">
    <property type="entry name" value="cNMP"/>
    <property type="match status" value="1"/>
</dbReference>